<protein>
    <recommendedName>
        <fullName evidence="2 10">Phosphoribosylamine--glycine ligase</fullName>
        <ecNumber evidence="2 10">6.3.4.13</ecNumber>
    </recommendedName>
    <alternativeName>
        <fullName evidence="10">GARS</fullName>
    </alternativeName>
    <alternativeName>
        <fullName evidence="8 10">Glycinamide ribonucleotide synthetase</fullName>
    </alternativeName>
    <alternativeName>
        <fullName evidence="9 10">Phosphoribosylglycinamide synthetase</fullName>
    </alternativeName>
</protein>
<accession>A0ABZ0IKR1</accession>
<organism evidence="13 14">
    <name type="scientific">Imperialibacter roseus</name>
    <dbReference type="NCBI Taxonomy" id="1324217"/>
    <lineage>
        <taxon>Bacteria</taxon>
        <taxon>Pseudomonadati</taxon>
        <taxon>Bacteroidota</taxon>
        <taxon>Cytophagia</taxon>
        <taxon>Cytophagales</taxon>
        <taxon>Flammeovirgaceae</taxon>
        <taxon>Imperialibacter</taxon>
    </lineage>
</organism>
<sequence length="428" mass="46074">MNIAVIGSGGREHALSWKISQSPKCDNLFIVPGNAGTSSVGTNVSLSITDFPTIAEWALKEKIELIIVGPEEPLVKGFRDYFETRKDLAHIAIVGPGAAGAALEGSKDVSKQFMLKHGIPTARAKTIIADNLSEGFQFLDSLQPPYVLKADGLAAGKGVIITSNLAEAKDRLRFMIEEAEFGEASRKVLIEEFLDGIELSVFVLTDGKDYIILPEAKDYKRIGDGDTGPNTGGMGAVSPVPFAPGEFLKKVEEKVVKPTVDGLRKDNIDYKGFIFIGLMNVGGEPYVIEYNVRMGDPETQVVIPRIKSDLVDLLLATGQGKLKGQSFDVRPDFATTVVMVAGGYPSGYEKGRPITGLGGKYDSEVFHAGTKISGDDVVTNGGRVLAITSFGSSIQEAVSKSYKTIDSIKWDQANFRKDIGQDLVKYNG</sequence>
<comment type="similarity">
    <text evidence="7 10">Belongs to the GARS family.</text>
</comment>
<comment type="pathway">
    <text evidence="1 10">Purine metabolism; IMP biosynthesis via de novo pathway; N(1)-(5-phospho-D-ribosyl)glycinamide from 5-phospho-alpha-D-ribose 1-diphosphate: step 2/2.</text>
</comment>
<dbReference type="SUPFAM" id="SSF56059">
    <property type="entry name" value="Glutathione synthetase ATP-binding domain-like"/>
    <property type="match status" value="1"/>
</dbReference>
<dbReference type="Gene3D" id="3.30.470.20">
    <property type="entry name" value="ATP-grasp fold, B domain"/>
    <property type="match status" value="1"/>
</dbReference>
<keyword evidence="6 11" id="KW-0067">ATP-binding</keyword>
<dbReference type="InterPro" id="IPR020560">
    <property type="entry name" value="PRibGlycinamide_synth_C-dom"/>
</dbReference>
<dbReference type="InterPro" id="IPR020562">
    <property type="entry name" value="PRibGlycinamide_synth_N"/>
</dbReference>
<name>A0ABZ0IKR1_9BACT</name>
<reference evidence="13 14" key="1">
    <citation type="journal article" date="2023" name="Microbiol. Resour. Announc.">
        <title>Complete Genome Sequence of Imperialibacter roseus strain P4T.</title>
        <authorList>
            <person name="Tizabi D.R."/>
            <person name="Bachvaroff T."/>
            <person name="Hill R.T."/>
        </authorList>
    </citation>
    <scope>NUCLEOTIDE SEQUENCE [LARGE SCALE GENOMIC DNA]</scope>
    <source>
        <strain evidence="13 14">P4T</strain>
    </source>
</reference>
<dbReference type="InterPro" id="IPR011054">
    <property type="entry name" value="Rudment_hybrid_motif"/>
</dbReference>
<dbReference type="InterPro" id="IPR016185">
    <property type="entry name" value="PreATP-grasp_dom_sf"/>
</dbReference>
<dbReference type="GO" id="GO:0004637">
    <property type="term" value="F:phosphoribosylamine-glycine ligase activity"/>
    <property type="evidence" value="ECO:0007669"/>
    <property type="project" value="UniProtKB-EC"/>
</dbReference>
<keyword evidence="4 11" id="KW-0547">Nucleotide-binding</keyword>
<dbReference type="RefSeq" id="WP_317488357.1">
    <property type="nucleotide sequence ID" value="NZ_CP136051.1"/>
</dbReference>
<evidence type="ECO:0000259" key="12">
    <source>
        <dbReference type="PROSITE" id="PS50975"/>
    </source>
</evidence>
<dbReference type="Pfam" id="PF02844">
    <property type="entry name" value="GARS_N"/>
    <property type="match status" value="1"/>
</dbReference>
<dbReference type="PANTHER" id="PTHR43472:SF1">
    <property type="entry name" value="PHOSPHORIBOSYLAMINE--GLYCINE LIGASE, CHLOROPLASTIC"/>
    <property type="match status" value="1"/>
</dbReference>
<dbReference type="Gene3D" id="3.90.600.10">
    <property type="entry name" value="Phosphoribosylglycinamide synthetase, C-terminal domain"/>
    <property type="match status" value="1"/>
</dbReference>
<evidence type="ECO:0000256" key="4">
    <source>
        <dbReference type="ARBA" id="ARBA00022741"/>
    </source>
</evidence>
<dbReference type="HAMAP" id="MF_00138">
    <property type="entry name" value="GARS"/>
    <property type="match status" value="1"/>
</dbReference>
<evidence type="ECO:0000256" key="2">
    <source>
        <dbReference type="ARBA" id="ARBA00013255"/>
    </source>
</evidence>
<evidence type="ECO:0000313" key="13">
    <source>
        <dbReference type="EMBL" id="WOK05599.1"/>
    </source>
</evidence>
<evidence type="ECO:0000313" key="14">
    <source>
        <dbReference type="Proteomes" id="UP001302349"/>
    </source>
</evidence>
<dbReference type="InterPro" id="IPR013815">
    <property type="entry name" value="ATP_grasp_subdomain_1"/>
</dbReference>
<keyword evidence="3 10" id="KW-0436">Ligase</keyword>
<evidence type="ECO:0000256" key="5">
    <source>
        <dbReference type="ARBA" id="ARBA00022755"/>
    </source>
</evidence>
<dbReference type="EC" id="6.3.4.13" evidence="2 10"/>
<proteinExistence type="inferred from homology"/>
<dbReference type="InterPro" id="IPR000115">
    <property type="entry name" value="PRibGlycinamide_synth"/>
</dbReference>
<dbReference type="Gene3D" id="3.40.50.20">
    <property type="match status" value="1"/>
</dbReference>
<gene>
    <name evidence="10 13" type="primary">purD</name>
    <name evidence="13" type="ORF">RT717_21210</name>
</gene>
<dbReference type="Proteomes" id="UP001302349">
    <property type="component" value="Chromosome"/>
</dbReference>
<evidence type="ECO:0000256" key="6">
    <source>
        <dbReference type="ARBA" id="ARBA00022840"/>
    </source>
</evidence>
<dbReference type="SMART" id="SM01210">
    <property type="entry name" value="GARS_C"/>
    <property type="match status" value="1"/>
</dbReference>
<dbReference type="InterPro" id="IPR011761">
    <property type="entry name" value="ATP-grasp"/>
</dbReference>
<dbReference type="SMART" id="SM01209">
    <property type="entry name" value="GARS_A"/>
    <property type="match status" value="1"/>
</dbReference>
<dbReference type="InterPro" id="IPR037123">
    <property type="entry name" value="PRibGlycinamide_synth_C_sf"/>
</dbReference>
<evidence type="ECO:0000256" key="9">
    <source>
        <dbReference type="ARBA" id="ARBA00042864"/>
    </source>
</evidence>
<evidence type="ECO:0000256" key="7">
    <source>
        <dbReference type="ARBA" id="ARBA00038345"/>
    </source>
</evidence>
<dbReference type="PANTHER" id="PTHR43472">
    <property type="entry name" value="PHOSPHORIBOSYLAMINE--GLYCINE LIGASE"/>
    <property type="match status" value="1"/>
</dbReference>
<keyword evidence="14" id="KW-1185">Reference proteome</keyword>
<evidence type="ECO:0000256" key="1">
    <source>
        <dbReference type="ARBA" id="ARBA00005174"/>
    </source>
</evidence>
<evidence type="ECO:0000256" key="8">
    <source>
        <dbReference type="ARBA" id="ARBA00042242"/>
    </source>
</evidence>
<dbReference type="NCBIfam" id="TIGR00877">
    <property type="entry name" value="purD"/>
    <property type="match status" value="1"/>
</dbReference>
<dbReference type="Pfam" id="PF01071">
    <property type="entry name" value="GARS_A"/>
    <property type="match status" value="1"/>
</dbReference>
<evidence type="ECO:0000256" key="3">
    <source>
        <dbReference type="ARBA" id="ARBA00022598"/>
    </source>
</evidence>
<comment type="catalytic activity">
    <reaction evidence="10">
        <text>5-phospho-beta-D-ribosylamine + glycine + ATP = N(1)-(5-phospho-beta-D-ribosyl)glycinamide + ADP + phosphate + H(+)</text>
        <dbReference type="Rhea" id="RHEA:17453"/>
        <dbReference type="ChEBI" id="CHEBI:15378"/>
        <dbReference type="ChEBI" id="CHEBI:30616"/>
        <dbReference type="ChEBI" id="CHEBI:43474"/>
        <dbReference type="ChEBI" id="CHEBI:57305"/>
        <dbReference type="ChEBI" id="CHEBI:58681"/>
        <dbReference type="ChEBI" id="CHEBI:143788"/>
        <dbReference type="ChEBI" id="CHEBI:456216"/>
        <dbReference type="EC" id="6.3.4.13"/>
    </reaction>
</comment>
<dbReference type="SUPFAM" id="SSF52440">
    <property type="entry name" value="PreATP-grasp domain"/>
    <property type="match status" value="1"/>
</dbReference>
<feature type="domain" description="ATP-grasp" evidence="12">
    <location>
        <begin position="111"/>
        <end position="319"/>
    </location>
</feature>
<dbReference type="Pfam" id="PF02843">
    <property type="entry name" value="GARS_C"/>
    <property type="match status" value="1"/>
</dbReference>
<dbReference type="SUPFAM" id="SSF51246">
    <property type="entry name" value="Rudiment single hybrid motif"/>
    <property type="match status" value="1"/>
</dbReference>
<dbReference type="InterPro" id="IPR020561">
    <property type="entry name" value="PRibGlycinamid_synth_ATP-grasp"/>
</dbReference>
<dbReference type="EMBL" id="CP136051">
    <property type="protein sequence ID" value="WOK05599.1"/>
    <property type="molecule type" value="Genomic_DNA"/>
</dbReference>
<dbReference type="PROSITE" id="PS50975">
    <property type="entry name" value="ATP_GRASP"/>
    <property type="match status" value="1"/>
</dbReference>
<keyword evidence="5 10" id="KW-0658">Purine biosynthesis</keyword>
<evidence type="ECO:0000256" key="10">
    <source>
        <dbReference type="HAMAP-Rule" id="MF_00138"/>
    </source>
</evidence>
<dbReference type="Gene3D" id="3.30.1490.20">
    <property type="entry name" value="ATP-grasp fold, A domain"/>
    <property type="match status" value="1"/>
</dbReference>
<evidence type="ECO:0000256" key="11">
    <source>
        <dbReference type="PROSITE-ProRule" id="PRU00409"/>
    </source>
</evidence>